<feature type="domain" description="PRELI/MSF1" evidence="3">
    <location>
        <begin position="1"/>
        <end position="177"/>
    </location>
</feature>
<proteinExistence type="inferred from homology"/>
<dbReference type="KEGG" id="cvn:111114221"/>
<dbReference type="GeneID" id="111114221"/>
<accession>A0A8B8BXU9</accession>
<evidence type="ECO:0000256" key="2">
    <source>
        <dbReference type="SAM" id="MobiDB-lite"/>
    </source>
</evidence>
<dbReference type="Pfam" id="PF04707">
    <property type="entry name" value="PRELI"/>
    <property type="match status" value="1"/>
</dbReference>
<dbReference type="PANTHER" id="PTHR11158">
    <property type="entry name" value="MSF1/PX19 RELATED"/>
    <property type="match status" value="1"/>
</dbReference>
<reference evidence="5" key="1">
    <citation type="submission" date="2025-08" db="UniProtKB">
        <authorList>
            <consortium name="RefSeq"/>
        </authorList>
    </citation>
    <scope>IDENTIFICATION</scope>
    <source>
        <tissue evidence="5">Whole sample</tissue>
    </source>
</reference>
<feature type="region of interest" description="Disordered" evidence="2">
    <location>
        <begin position="380"/>
        <end position="402"/>
    </location>
</feature>
<comment type="similarity">
    <text evidence="1">Belongs to the cornifelin family.</text>
</comment>
<evidence type="ECO:0000256" key="1">
    <source>
        <dbReference type="ARBA" id="ARBA00009024"/>
    </source>
</evidence>
<sequence length="402" mass="45583">MREVKTKPKIFEYPFEVVTAANEARYSEQGKIPSLIEHSIISDIEMEDGAIRVMERKCLLEIPSLMKKFSKEVSKHAEFIQKNTMDRRSRTLVIESHNTNFTDRISIKETCTFSVAPGHSEWTQFEQHVTFKLQASKIPGLVVGKIENIVMDKYRASSDKSVKAINNIIKEGIEPFPTWHPRDIATTIETSHGIELRTLNETESERENPSIPEYQPATVSSIQLDLQPENTREPAGNTRFQELEYERRSFTVLQAWSYGLCGCFSNKTLSLITCFAPCFTAGKNAEGVGNSRIGATLSYILFPPIGIYLAARTREDIRDENNIELQAYLLKHGSLVQRSVRLLQQLFPLSGHLHCAMLYCGKKCSGGRKQHGRHVIVLPTDRPCRNVPGRQSTSENPRAERN</sequence>
<organism evidence="4 5">
    <name type="scientific">Crassostrea virginica</name>
    <name type="common">Eastern oyster</name>
    <dbReference type="NCBI Taxonomy" id="6565"/>
    <lineage>
        <taxon>Eukaryota</taxon>
        <taxon>Metazoa</taxon>
        <taxon>Spiralia</taxon>
        <taxon>Lophotrochozoa</taxon>
        <taxon>Mollusca</taxon>
        <taxon>Bivalvia</taxon>
        <taxon>Autobranchia</taxon>
        <taxon>Pteriomorphia</taxon>
        <taxon>Ostreida</taxon>
        <taxon>Ostreoidea</taxon>
        <taxon>Ostreidae</taxon>
        <taxon>Crassostrea</taxon>
    </lineage>
</organism>
<dbReference type="Pfam" id="PF04749">
    <property type="entry name" value="PLAC8"/>
    <property type="match status" value="1"/>
</dbReference>
<evidence type="ECO:0000313" key="5">
    <source>
        <dbReference type="RefSeq" id="XP_022308213.1"/>
    </source>
</evidence>
<dbReference type="OrthoDB" id="1045822at2759"/>
<protein>
    <submittedName>
        <fullName evidence="5">Uncharacterized protein LOC111114221</fullName>
    </submittedName>
</protein>
<gene>
    <name evidence="5" type="primary">LOC111114221</name>
</gene>
<dbReference type="InterPro" id="IPR037365">
    <property type="entry name" value="Slowmo/Ups"/>
</dbReference>
<dbReference type="Proteomes" id="UP000694844">
    <property type="component" value="Chromosome 9"/>
</dbReference>
<dbReference type="InterPro" id="IPR006797">
    <property type="entry name" value="PRELI/MSF1_dom"/>
</dbReference>
<evidence type="ECO:0000259" key="3">
    <source>
        <dbReference type="PROSITE" id="PS50904"/>
    </source>
</evidence>
<evidence type="ECO:0000313" key="4">
    <source>
        <dbReference type="Proteomes" id="UP000694844"/>
    </source>
</evidence>
<dbReference type="RefSeq" id="XP_022308213.1">
    <property type="nucleotide sequence ID" value="XM_022452505.1"/>
</dbReference>
<dbReference type="AlphaFoldDB" id="A0A8B8BXU9"/>
<dbReference type="GO" id="GO:0005758">
    <property type="term" value="C:mitochondrial intermembrane space"/>
    <property type="evidence" value="ECO:0007669"/>
    <property type="project" value="InterPro"/>
</dbReference>
<name>A0A8B8BXU9_CRAVI</name>
<keyword evidence="4" id="KW-1185">Reference proteome</keyword>
<dbReference type="PROSITE" id="PS50904">
    <property type="entry name" value="PRELI_MSF1"/>
    <property type="match status" value="1"/>
</dbReference>
<dbReference type="InterPro" id="IPR006461">
    <property type="entry name" value="PLAC_motif_containing"/>
</dbReference>